<dbReference type="Gene3D" id="3.90.550.50">
    <property type="match status" value="1"/>
</dbReference>
<dbReference type="eggNOG" id="KOG2246">
    <property type="taxonomic scope" value="Eukaryota"/>
</dbReference>
<dbReference type="GO" id="GO:0008375">
    <property type="term" value="F:acetylglucosaminyltransferase activity"/>
    <property type="evidence" value="ECO:0000318"/>
    <property type="project" value="GO_Central"/>
</dbReference>
<dbReference type="FunFam" id="3.90.550.50:FF:000006">
    <property type="entry name" value="Fringe-related protein-like"/>
    <property type="match status" value="1"/>
</dbReference>
<protein>
    <submittedName>
        <fullName evidence="2">Uncharacterized protein LOC104604918</fullName>
    </submittedName>
</protein>
<dbReference type="Pfam" id="PF04646">
    <property type="entry name" value="DUF604"/>
    <property type="match status" value="1"/>
</dbReference>
<dbReference type="AlphaFoldDB" id="A0A1U8AKG5"/>
<dbReference type="RefSeq" id="XP_010267798.2">
    <property type="nucleotide sequence ID" value="XM_010269496.2"/>
</dbReference>
<dbReference type="PANTHER" id="PTHR10811">
    <property type="entry name" value="FRINGE-RELATED"/>
    <property type="match status" value="1"/>
</dbReference>
<reference evidence="2" key="1">
    <citation type="submission" date="2025-08" db="UniProtKB">
        <authorList>
            <consortium name="RefSeq"/>
        </authorList>
    </citation>
    <scope>IDENTIFICATION</scope>
</reference>
<dbReference type="KEGG" id="nnu:104604918"/>
<dbReference type="OrthoDB" id="421979at2759"/>
<organism evidence="1 2">
    <name type="scientific">Nelumbo nucifera</name>
    <name type="common">Sacred lotus</name>
    <dbReference type="NCBI Taxonomy" id="4432"/>
    <lineage>
        <taxon>Eukaryota</taxon>
        <taxon>Viridiplantae</taxon>
        <taxon>Streptophyta</taxon>
        <taxon>Embryophyta</taxon>
        <taxon>Tracheophyta</taxon>
        <taxon>Spermatophyta</taxon>
        <taxon>Magnoliopsida</taxon>
        <taxon>Proteales</taxon>
        <taxon>Nelumbonaceae</taxon>
        <taxon>Nelumbo</taxon>
    </lineage>
</organism>
<dbReference type="OMA" id="APWKSSH"/>
<keyword evidence="1" id="KW-1185">Reference proteome</keyword>
<evidence type="ECO:0000313" key="2">
    <source>
        <dbReference type="RefSeq" id="XP_010267798.2"/>
    </source>
</evidence>
<dbReference type="STRING" id="4432.A0A1U8AKG5"/>
<sequence length="485" mass="55411">MIPDLVSLREMSFFQLPSKSPTSYRLINLLLISSCLCIIYLFVSISLVRPSTLSHVWVPSLYVSPPTTLDHLVFGIASTAQSWPNRKEYVRLWWKPQSMRGCVFVDSMPPTTVDKHNDSSTLPPICISEDTSHFRYTYRGGLRSAIRVARAVSETVSLNHTGVRWFVFGDDDTVFFPENLVKTLSKYDHNLWYYIGTNSESSKQNSLFSFEMAFGGGGFAISYPLARVLAKVFDSCLVRYPHLYGSDARIFSCLAELGVGLTHEPGFHQVDFRGDAFGLLAAHPLRPLVSLHHLNYIDPIFPNMNSKQALEHLLEAVKFDPARILQQTVCYDRWFSWTISVSWGYAVQLFERDILLPDVLPVQHTFTVWNKRETITPSPYMFDTRELPEDPCRRPTLFFLESLSSNGQVIRSNYRRSISDKCLESKGASKKLEKIRVFSKKLKLDIRQLQAPRRHCCDILPSSVGEVLEIGIRECGEEEMIFMHA</sequence>
<accession>A0A1U8AKG5</accession>
<dbReference type="InterPro" id="IPR006740">
    <property type="entry name" value="DUF604"/>
</dbReference>
<proteinExistence type="predicted"/>
<evidence type="ECO:0000313" key="1">
    <source>
        <dbReference type="Proteomes" id="UP000189703"/>
    </source>
</evidence>
<dbReference type="GeneID" id="104604918"/>
<name>A0A1U8AKG5_NELNU</name>
<dbReference type="Proteomes" id="UP000189703">
    <property type="component" value="Unplaced"/>
</dbReference>
<gene>
    <name evidence="2" type="primary">LOC104604918</name>
</gene>